<evidence type="ECO:0000313" key="1">
    <source>
        <dbReference type="EMBL" id="SEQ48580.1"/>
    </source>
</evidence>
<dbReference type="EMBL" id="FOEP01000007">
    <property type="protein sequence ID" value="SEQ48580.1"/>
    <property type="molecule type" value="Genomic_DNA"/>
</dbReference>
<name>A0A1H9GEP1_9RHOB</name>
<gene>
    <name evidence="1" type="ORF">SAMN04488092_107149</name>
</gene>
<protein>
    <submittedName>
        <fullName evidence="1">Uncharacterized protein</fullName>
    </submittedName>
</protein>
<reference evidence="1 2" key="1">
    <citation type="submission" date="2016-10" db="EMBL/GenBank/DDBJ databases">
        <authorList>
            <person name="de Groot N.N."/>
        </authorList>
    </citation>
    <scope>NUCLEOTIDE SEQUENCE [LARGE SCALE GENOMIC DNA]</scope>
    <source>
        <strain evidence="1 2">DSM 22007</strain>
    </source>
</reference>
<dbReference type="STRING" id="657014.SAMN04488092_107149"/>
<dbReference type="Proteomes" id="UP000198634">
    <property type="component" value="Unassembled WGS sequence"/>
</dbReference>
<proteinExistence type="predicted"/>
<dbReference type="AlphaFoldDB" id="A0A1H9GEP1"/>
<accession>A0A1H9GEP1</accession>
<sequence length="101" mass="11054">MDYSTSTYGFQELSYAGDAVPVDVYIDGEENIGDIQQGPITIDIDRYYSETYYFDLSMRNSYDALINVATAMDTISNPLGGLSIVGTSGDDYFSVSSKIGQ</sequence>
<keyword evidence="2" id="KW-1185">Reference proteome</keyword>
<evidence type="ECO:0000313" key="2">
    <source>
        <dbReference type="Proteomes" id="UP000198634"/>
    </source>
</evidence>
<organism evidence="1 2">
    <name type="scientific">Thalassovita taeanensis</name>
    <dbReference type="NCBI Taxonomy" id="657014"/>
    <lineage>
        <taxon>Bacteria</taxon>
        <taxon>Pseudomonadati</taxon>
        <taxon>Pseudomonadota</taxon>
        <taxon>Alphaproteobacteria</taxon>
        <taxon>Rhodobacterales</taxon>
        <taxon>Roseobacteraceae</taxon>
        <taxon>Thalassovita</taxon>
    </lineage>
</organism>